<dbReference type="InterPro" id="IPR036086">
    <property type="entry name" value="ParB/Sulfiredoxin_sf"/>
</dbReference>
<keyword evidence="2" id="KW-0159">Chromosome partition</keyword>
<dbReference type="KEGG" id="bii:BINDI_1359"/>
<dbReference type="Gene3D" id="3.90.1530.30">
    <property type="match status" value="1"/>
</dbReference>
<feature type="compositionally biased region" description="Low complexity" evidence="3">
    <location>
        <begin position="65"/>
        <end position="107"/>
    </location>
</feature>
<keyword evidence="6" id="KW-1185">Reference proteome</keyword>
<dbReference type="GO" id="GO:0045881">
    <property type="term" value="P:positive regulation of sporulation resulting in formation of a cellular spore"/>
    <property type="evidence" value="ECO:0007669"/>
    <property type="project" value="TreeGrafter"/>
</dbReference>
<dbReference type="FunFam" id="1.10.10.2830:FF:000001">
    <property type="entry name" value="Chromosome partitioning protein ParB"/>
    <property type="match status" value="1"/>
</dbReference>
<dbReference type="InterPro" id="IPR004437">
    <property type="entry name" value="ParB/RepB/Spo0J"/>
</dbReference>
<organism evidence="5 6">
    <name type="scientific">Bifidobacterium [indicum] DSM 20214 = LMG 11587</name>
    <dbReference type="NCBI Taxonomy" id="1341694"/>
    <lineage>
        <taxon>Bacteria</taxon>
        <taxon>Bacillati</taxon>
        <taxon>Actinomycetota</taxon>
        <taxon>Actinomycetes</taxon>
        <taxon>Bifidobacteriales</taxon>
        <taxon>Bifidobacteriaceae</taxon>
        <taxon>Bifidobacterium</taxon>
    </lineage>
</organism>
<dbReference type="AlphaFoldDB" id="A0A087VW91"/>
<dbReference type="CDD" id="cd16393">
    <property type="entry name" value="SPO0J_N"/>
    <property type="match status" value="1"/>
</dbReference>
<comment type="similarity">
    <text evidence="1">Belongs to the ParB family.</text>
</comment>
<feature type="region of interest" description="Disordered" evidence="3">
    <location>
        <begin position="308"/>
        <end position="341"/>
    </location>
</feature>
<dbReference type="Proteomes" id="UP000028569">
    <property type="component" value="Chromosome"/>
</dbReference>
<feature type="domain" description="ParB-like N-terminal" evidence="4">
    <location>
        <begin position="261"/>
        <end position="389"/>
    </location>
</feature>
<feature type="compositionally biased region" description="Polar residues" evidence="3">
    <location>
        <begin position="197"/>
        <end position="214"/>
    </location>
</feature>
<dbReference type="Pfam" id="PF02195">
    <property type="entry name" value="ParB_N"/>
    <property type="match status" value="2"/>
</dbReference>
<dbReference type="PANTHER" id="PTHR33375:SF1">
    <property type="entry name" value="CHROMOSOME-PARTITIONING PROTEIN PARB-RELATED"/>
    <property type="match status" value="1"/>
</dbReference>
<reference evidence="5 6" key="1">
    <citation type="journal article" date="2014" name="Appl. Environ. Microbiol.">
        <title>Genomic encyclopedia of type strains of the genus Bifidobacterium.</title>
        <authorList>
            <person name="Milani C."/>
            <person name="Lugli G.A."/>
            <person name="Duranti S."/>
            <person name="Turroni F."/>
            <person name="Bottacini F."/>
            <person name="Mangifesta M."/>
            <person name="Sanchez B."/>
            <person name="Viappiani A."/>
            <person name="Mancabelli L."/>
            <person name="Taminiau B."/>
            <person name="Delcenserie V."/>
            <person name="Barrangou R."/>
            <person name="Margolles A."/>
            <person name="van Sinderen D."/>
            <person name="Ventura M."/>
        </authorList>
    </citation>
    <scope>NUCLEOTIDE SEQUENCE [LARGE SCALE GENOMIC DNA]</scope>
    <source>
        <strain evidence="5 6">LMG 11587</strain>
    </source>
</reference>
<dbReference type="GO" id="GO:0005694">
    <property type="term" value="C:chromosome"/>
    <property type="evidence" value="ECO:0007669"/>
    <property type="project" value="TreeGrafter"/>
</dbReference>
<dbReference type="SMART" id="SM00470">
    <property type="entry name" value="ParB"/>
    <property type="match status" value="1"/>
</dbReference>
<dbReference type="GO" id="GO:0003677">
    <property type="term" value="F:DNA binding"/>
    <property type="evidence" value="ECO:0007669"/>
    <property type="project" value="InterPro"/>
</dbReference>
<dbReference type="InterPro" id="IPR003115">
    <property type="entry name" value="ParB_N"/>
</dbReference>
<dbReference type="Pfam" id="PF17762">
    <property type="entry name" value="HTH_ParB"/>
    <property type="match status" value="1"/>
</dbReference>
<dbReference type="SUPFAM" id="SSF110849">
    <property type="entry name" value="ParB/Sulfiredoxin"/>
    <property type="match status" value="1"/>
</dbReference>
<proteinExistence type="inferred from homology"/>
<evidence type="ECO:0000256" key="1">
    <source>
        <dbReference type="ARBA" id="ARBA00006295"/>
    </source>
</evidence>
<protein>
    <submittedName>
        <fullName evidence="5">Chromosome partitioning protein ParB</fullName>
    </submittedName>
</protein>
<feature type="compositionally biased region" description="Low complexity" evidence="3">
    <location>
        <begin position="135"/>
        <end position="146"/>
    </location>
</feature>
<dbReference type="EMBL" id="CP006018">
    <property type="protein sequence ID" value="AIC92613.1"/>
    <property type="molecule type" value="Genomic_DNA"/>
</dbReference>
<feature type="compositionally biased region" description="Low complexity" evidence="3">
    <location>
        <begin position="30"/>
        <end position="46"/>
    </location>
</feature>
<feature type="region of interest" description="Disordered" evidence="3">
    <location>
        <begin position="1"/>
        <end position="250"/>
    </location>
</feature>
<sequence>MASRSRLGKGLGALFPALPGEDSSDQATGSEDSAAQEASQAKSAPAHSGARKRVGAKPTTADSVASASAGTKASSSGSSSTKSSTAKASAGSGAKKSSRKSPASTTKTDGKSGSKDKITRTSQAQGKTSAKKAKSSTSGAGDSAGAEGAQTRQESPTGTAKPKSVSRRTSASGRRKSISKMPDLDSLKHPSDLFFGSTVTGVSRETYRELSSASEAGDESQKSLAHSATRPAREKAVESGKAVRDAVSDHDLKPVQGGYLMELRTDEIGPNAQQPRHIFDEDELLELSRSIQEVGVLQPIVVRKIAKGGSQEPYKASASEKSVDQPVEKKTGALAGKTAGSENQDPAYEIIMGERRWRATQLAGLETIPAIVKTTADDAMLRDALLENLHRVALNPLEEAAAYQQMIDEFGLTQEGLSKSVSKSRPQITNTLRLLKLPPSVQKKVSSGVLSAGHARALLTLPTEDDMNALANKIIAEGLSVRSTEELVALKTGQVKQKARKSRPDIWSDSPVRQNLESRFDTKVAIKGTKKHGRIEIVFSSPEDMDRILTMLLDGGQNGTGPSDKADGWV</sequence>
<feature type="compositionally biased region" description="Basic and acidic residues" evidence="3">
    <location>
        <begin position="321"/>
        <end position="331"/>
    </location>
</feature>
<feature type="compositionally biased region" description="Basic and acidic residues" evidence="3">
    <location>
        <begin position="108"/>
        <end position="119"/>
    </location>
</feature>
<gene>
    <name evidence="5" type="ORF">BINDI_1359</name>
</gene>
<feature type="compositionally biased region" description="Basic and acidic residues" evidence="3">
    <location>
        <begin position="182"/>
        <end position="191"/>
    </location>
</feature>
<dbReference type="Gene3D" id="1.10.10.2830">
    <property type="match status" value="1"/>
</dbReference>
<dbReference type="InterPro" id="IPR050336">
    <property type="entry name" value="Chromosome_partition/occlusion"/>
</dbReference>
<evidence type="ECO:0000256" key="3">
    <source>
        <dbReference type="SAM" id="MobiDB-lite"/>
    </source>
</evidence>
<evidence type="ECO:0000259" key="4">
    <source>
        <dbReference type="SMART" id="SM00470"/>
    </source>
</evidence>
<dbReference type="GO" id="GO:0007059">
    <property type="term" value="P:chromosome segregation"/>
    <property type="evidence" value="ECO:0007669"/>
    <property type="project" value="UniProtKB-KW"/>
</dbReference>
<evidence type="ECO:0000313" key="5">
    <source>
        <dbReference type="EMBL" id="AIC92613.1"/>
    </source>
</evidence>
<dbReference type="SUPFAM" id="SSF109709">
    <property type="entry name" value="KorB DNA-binding domain-like"/>
    <property type="match status" value="1"/>
</dbReference>
<dbReference type="InterPro" id="IPR041468">
    <property type="entry name" value="HTH_ParB/Spo0J"/>
</dbReference>
<dbReference type="NCBIfam" id="TIGR00180">
    <property type="entry name" value="parB_part"/>
    <property type="match status" value="1"/>
</dbReference>
<evidence type="ECO:0000256" key="2">
    <source>
        <dbReference type="ARBA" id="ARBA00022829"/>
    </source>
</evidence>
<feature type="compositionally biased region" description="Basic and acidic residues" evidence="3">
    <location>
        <begin position="231"/>
        <end position="250"/>
    </location>
</feature>
<dbReference type="HOGENOM" id="CLU_023853_1_0_11"/>
<name>A0A087VW91_9BIFI</name>
<dbReference type="PANTHER" id="PTHR33375">
    <property type="entry name" value="CHROMOSOME-PARTITIONING PROTEIN PARB-RELATED"/>
    <property type="match status" value="1"/>
</dbReference>
<evidence type="ECO:0000313" key="6">
    <source>
        <dbReference type="Proteomes" id="UP000028569"/>
    </source>
</evidence>
<accession>A0A087VW91</accession>